<accession>A0A7Y9FQB9</accession>
<dbReference type="Pfam" id="PF11776">
    <property type="entry name" value="RcnB"/>
    <property type="match status" value="1"/>
</dbReference>
<gene>
    <name evidence="3" type="ORF">HD841_003308</name>
</gene>
<feature type="signal peptide" evidence="2">
    <location>
        <begin position="1"/>
        <end position="21"/>
    </location>
</feature>
<dbReference type="AlphaFoldDB" id="A0A7Y9FQB9"/>
<keyword evidence="4" id="KW-1185">Reference proteome</keyword>
<dbReference type="Gene3D" id="3.10.450.160">
    <property type="entry name" value="inner membrane protein cigr"/>
    <property type="match status" value="1"/>
</dbReference>
<dbReference type="RefSeq" id="WP_179509914.1">
    <property type="nucleotide sequence ID" value="NZ_JACCBY010000005.1"/>
</dbReference>
<reference evidence="3 4" key="2">
    <citation type="submission" date="2020-08" db="EMBL/GenBank/DDBJ databases">
        <title>The Agave Microbiome: Exploring the role of microbial communities in plant adaptations to desert environments.</title>
        <authorList>
            <person name="Partida-Martinez L.P."/>
        </authorList>
    </citation>
    <scope>NUCLEOTIDE SEQUENCE [LARGE SCALE GENOMIC DNA]</scope>
    <source>
        <strain evidence="3 4">AS2.3</strain>
    </source>
</reference>
<dbReference type="EMBL" id="JACCBY010000005">
    <property type="protein sequence ID" value="NYD91500.1"/>
    <property type="molecule type" value="Genomic_DNA"/>
</dbReference>
<dbReference type="Proteomes" id="UP000517753">
    <property type="component" value="Unassembled WGS sequence"/>
</dbReference>
<feature type="chain" id="PRO_5031049769" evidence="2">
    <location>
        <begin position="22"/>
        <end position="301"/>
    </location>
</feature>
<comment type="caution">
    <text evidence="3">The sequence shown here is derived from an EMBL/GenBank/DDBJ whole genome shotgun (WGS) entry which is preliminary data.</text>
</comment>
<feature type="region of interest" description="Disordered" evidence="1">
    <location>
        <begin position="168"/>
        <end position="230"/>
    </location>
</feature>
<sequence length="301" mass="33209">MRTWWIATAGLLLGTAGGAEAQRVATRDLDGQRAGASYPAPGQDGASSATIQPWQAPRGGVRGPRPGDAHQLRWGSKVDGRWSGGADAPGGWSGYRRPFRGYALPIYWIAPRFRISDWQAYGLSRPMPGYQWARYYDDAVLIDARGSVFDTREGIDWDGDRADGYARDNRGYDRRRYDDRDYDDRGYDDGSDEDRRYADRRDYRDVPVAPDRAPPPPVGYAPGGGPWRSADGTTTVITSSGGSGYYRGGAYHPGAASTTVVVQSAPAVTTTTTDTYEDAVTYTRRPAVRKKTRRVWRPAPR</sequence>
<evidence type="ECO:0000256" key="1">
    <source>
        <dbReference type="SAM" id="MobiDB-lite"/>
    </source>
</evidence>
<evidence type="ECO:0000313" key="4">
    <source>
        <dbReference type="Proteomes" id="UP000517753"/>
    </source>
</evidence>
<dbReference type="InterPro" id="IPR024572">
    <property type="entry name" value="RcnB"/>
</dbReference>
<proteinExistence type="predicted"/>
<feature type="compositionally biased region" description="Basic and acidic residues" evidence="1">
    <location>
        <begin position="168"/>
        <end position="205"/>
    </location>
</feature>
<protein>
    <submittedName>
        <fullName evidence="3">Ni/Co efflux regulator RcnB</fullName>
    </submittedName>
</protein>
<keyword evidence="2" id="KW-0732">Signal</keyword>
<organism evidence="3 4">
    <name type="scientific">Sphingomonas melonis</name>
    <dbReference type="NCBI Taxonomy" id="152682"/>
    <lineage>
        <taxon>Bacteria</taxon>
        <taxon>Pseudomonadati</taxon>
        <taxon>Pseudomonadota</taxon>
        <taxon>Alphaproteobacteria</taxon>
        <taxon>Sphingomonadales</taxon>
        <taxon>Sphingomonadaceae</taxon>
        <taxon>Sphingomonas</taxon>
    </lineage>
</organism>
<evidence type="ECO:0000313" key="3">
    <source>
        <dbReference type="EMBL" id="NYD91500.1"/>
    </source>
</evidence>
<feature type="region of interest" description="Disordered" evidence="1">
    <location>
        <begin position="28"/>
        <end position="70"/>
    </location>
</feature>
<evidence type="ECO:0000256" key="2">
    <source>
        <dbReference type="SAM" id="SignalP"/>
    </source>
</evidence>
<name>A0A7Y9FQB9_9SPHN</name>
<reference evidence="3 4" key="1">
    <citation type="submission" date="2020-07" db="EMBL/GenBank/DDBJ databases">
        <authorList>
            <person name="Partida-Martinez L."/>
            <person name="Huntemann M."/>
            <person name="Clum A."/>
            <person name="Wang J."/>
            <person name="Palaniappan K."/>
            <person name="Ritter S."/>
            <person name="Chen I.-M."/>
            <person name="Stamatis D."/>
            <person name="Reddy T."/>
            <person name="O'Malley R."/>
            <person name="Daum C."/>
            <person name="Shapiro N."/>
            <person name="Ivanova N."/>
            <person name="Kyrpides N."/>
            <person name="Woyke T."/>
        </authorList>
    </citation>
    <scope>NUCLEOTIDE SEQUENCE [LARGE SCALE GENOMIC DNA]</scope>
    <source>
        <strain evidence="3 4">AS2.3</strain>
    </source>
</reference>